<dbReference type="PANTHER" id="PTHR43649:SF11">
    <property type="entry name" value="ABC TRANSPORTER SUBSTRATE-BINDING PROTEIN YESO-RELATED"/>
    <property type="match status" value="1"/>
</dbReference>
<proteinExistence type="predicted"/>
<name>A0ABU2MR11_9ACTN</name>
<dbReference type="EMBL" id="JAVREL010000007">
    <property type="protein sequence ID" value="MDT0343950.1"/>
    <property type="molecule type" value="Genomic_DNA"/>
</dbReference>
<keyword evidence="1" id="KW-0732">Signal</keyword>
<dbReference type="Gene3D" id="3.40.190.10">
    <property type="entry name" value="Periplasmic binding protein-like II"/>
    <property type="match status" value="2"/>
</dbReference>
<dbReference type="PANTHER" id="PTHR43649">
    <property type="entry name" value="ARABINOSE-BINDING PROTEIN-RELATED"/>
    <property type="match status" value="1"/>
</dbReference>
<dbReference type="SUPFAM" id="SSF53850">
    <property type="entry name" value="Periplasmic binding protein-like II"/>
    <property type="match status" value="1"/>
</dbReference>
<keyword evidence="3" id="KW-1185">Reference proteome</keyword>
<evidence type="ECO:0000313" key="2">
    <source>
        <dbReference type="EMBL" id="MDT0343950.1"/>
    </source>
</evidence>
<dbReference type="Pfam" id="PF01547">
    <property type="entry name" value="SBP_bac_1"/>
    <property type="match status" value="1"/>
</dbReference>
<organism evidence="2 3">
    <name type="scientific">Streptomyces litchfieldiae</name>
    <dbReference type="NCBI Taxonomy" id="3075543"/>
    <lineage>
        <taxon>Bacteria</taxon>
        <taxon>Bacillati</taxon>
        <taxon>Actinomycetota</taxon>
        <taxon>Actinomycetes</taxon>
        <taxon>Kitasatosporales</taxon>
        <taxon>Streptomycetaceae</taxon>
        <taxon>Streptomyces</taxon>
    </lineage>
</organism>
<sequence length="425" mass="45877">MFYRRRKMYAALSAVGALLAGATACGGDDGGSDDGSVTLRMAWWGNDSRAELTEQAIALFEEKNPGIQVEPEFTDFTPYYDRLTTQVASREAPDVFAIEIRRLGEFANNEILADLTDRVDTADMDPNVLASGLVNDQQVGIPTGANTFALMANTAVFEEAGVELPDDTTWTWDDYLEISQQISEATGDDTYGSQPSFNDAFLRIFAEQRGEQMYTEDGLGVSEETLVEWFELQLEHQDTGAAPDAALSAELGSSVENALVFTNDGAFGMWWSNQLSAISIGSGETIELLRFPTLPDAQTNGMYLQPSMFWSSFAGTEHPEESAQLIDFLVNDPEAGAILGSDRGLPINSSVLESIQGDLPEADVASLEFFNEIASELSAAPTAPPLGAGDIPDMLERYGQEVLFGNQSPQEAASAFLAEADSTLG</sequence>
<evidence type="ECO:0000313" key="3">
    <source>
        <dbReference type="Proteomes" id="UP001183246"/>
    </source>
</evidence>
<comment type="caution">
    <text evidence="2">The sequence shown here is derived from an EMBL/GenBank/DDBJ whole genome shotgun (WGS) entry which is preliminary data.</text>
</comment>
<dbReference type="RefSeq" id="WP_311705070.1">
    <property type="nucleotide sequence ID" value="NZ_JAVREL010000007.1"/>
</dbReference>
<reference evidence="3" key="1">
    <citation type="submission" date="2023-07" db="EMBL/GenBank/DDBJ databases">
        <title>30 novel species of actinomycetes from the DSMZ collection.</title>
        <authorList>
            <person name="Nouioui I."/>
        </authorList>
    </citation>
    <scope>NUCLEOTIDE SEQUENCE [LARGE SCALE GENOMIC DNA]</scope>
    <source>
        <strain evidence="3">DSM 44938</strain>
    </source>
</reference>
<gene>
    <name evidence="2" type="ORF">RM590_15185</name>
</gene>
<dbReference type="InterPro" id="IPR006059">
    <property type="entry name" value="SBP"/>
</dbReference>
<accession>A0ABU2MR11</accession>
<protein>
    <submittedName>
        <fullName evidence="2">ABC transporter substrate-binding protein</fullName>
    </submittedName>
</protein>
<feature type="chain" id="PRO_5045960771" evidence="1">
    <location>
        <begin position="25"/>
        <end position="425"/>
    </location>
</feature>
<feature type="signal peptide" evidence="1">
    <location>
        <begin position="1"/>
        <end position="24"/>
    </location>
</feature>
<dbReference type="Proteomes" id="UP001183246">
    <property type="component" value="Unassembled WGS sequence"/>
</dbReference>
<dbReference type="InterPro" id="IPR050490">
    <property type="entry name" value="Bact_solute-bd_prot1"/>
</dbReference>
<evidence type="ECO:0000256" key="1">
    <source>
        <dbReference type="SAM" id="SignalP"/>
    </source>
</evidence>
<dbReference type="PROSITE" id="PS51257">
    <property type="entry name" value="PROKAR_LIPOPROTEIN"/>
    <property type="match status" value="1"/>
</dbReference>